<evidence type="ECO:0000256" key="1">
    <source>
        <dbReference type="SAM" id="MobiDB-lite"/>
    </source>
</evidence>
<comment type="caution">
    <text evidence="2">The sequence shown here is derived from an EMBL/GenBank/DDBJ whole genome shotgun (WGS) entry which is preliminary data.</text>
</comment>
<organism evidence="2">
    <name type="scientific">Streptomyces globisporus</name>
    <dbReference type="NCBI Taxonomy" id="1908"/>
    <lineage>
        <taxon>Bacteria</taxon>
        <taxon>Bacillati</taxon>
        <taxon>Actinomycetota</taxon>
        <taxon>Actinomycetes</taxon>
        <taxon>Kitasatosporales</taxon>
        <taxon>Streptomycetaceae</taxon>
        <taxon>Streptomyces</taxon>
    </lineage>
</organism>
<feature type="region of interest" description="Disordered" evidence="1">
    <location>
        <begin position="1"/>
        <end position="91"/>
    </location>
</feature>
<reference evidence="2" key="1">
    <citation type="journal article" date="2020" name="PLoS ONE">
        <title>Isolation and characterization of Streptomyces bacteriophages and Streptomyces strains encoding biosynthetic arsenals: Streptomyces strains and phages for antibiotic discovery.</title>
        <authorList>
            <person name="Montano E.T."/>
            <person name="Nideffer J.F."/>
            <person name="Brumage L."/>
            <person name="Erb M."/>
            <person name="Derman A.I."/>
            <person name="Davis J.P."/>
            <person name="Estrada E."/>
            <person name="Fu S."/>
            <person name="Le D."/>
            <person name="Vuppala A."/>
            <person name="Tran C."/>
            <person name="Luterstein E."/>
            <person name="Lakkaraju S."/>
            <person name="Panchagnula S."/>
            <person name="Ren C."/>
            <person name="Doan J."/>
            <person name="Tran S."/>
            <person name="Soriano J."/>
            <person name="Fujita Y."/>
            <person name="Gutala P."/>
            <person name="Fujii Q."/>
            <person name="Lee M."/>
            <person name="Bui A."/>
            <person name="Villarreal C."/>
            <person name="Shing S.R."/>
            <person name="Kim S."/>
            <person name="Freeman D."/>
            <person name="Racha V."/>
            <person name="Ho A."/>
            <person name="Kumar P."/>
            <person name="Falah K."/>
            <person name="Dawson T."/>
            <person name="Enustun E."/>
            <person name="Prichard A."/>
            <person name="Gomez A."/>
            <person name="Khanna K."/>
            <person name="Trigg S."/>
            <person name="Fernandez L."/>
            <person name="Pogliano K."/>
            <person name="Pogliano J."/>
        </authorList>
    </citation>
    <scope>NUCLEOTIDE SEQUENCE</scope>
    <source>
        <strain evidence="2">QF2</strain>
    </source>
</reference>
<sequence length="112" mass="10381">MPPGAPAPWGCVPGAGAGALRGANQSLPPFSRAGFSAGGSAAAGAASRDRSAGVPPSGPVERSAAIGAGAAGGVPGRGVAEVRSGSGRSPEMSLSAIGVRITTGGMGAIRGC</sequence>
<dbReference type="EMBL" id="JACWUS010000001">
    <property type="protein sequence ID" value="MBD2829310.1"/>
    <property type="molecule type" value="Genomic_DNA"/>
</dbReference>
<protein>
    <submittedName>
        <fullName evidence="2">Uncharacterized protein</fullName>
    </submittedName>
</protein>
<evidence type="ECO:0000313" key="2">
    <source>
        <dbReference type="EMBL" id="MBD2829310.1"/>
    </source>
</evidence>
<gene>
    <name evidence="2" type="ORF">ID875_15365</name>
</gene>
<proteinExistence type="predicted"/>
<feature type="compositionally biased region" description="Low complexity" evidence="1">
    <location>
        <begin position="31"/>
        <end position="46"/>
    </location>
</feature>
<accession>A0A927GNC7</accession>
<name>A0A927GNC7_STRGL</name>
<dbReference type="AlphaFoldDB" id="A0A927GNC7"/>